<keyword evidence="9" id="KW-0472">Membrane</keyword>
<evidence type="ECO:0000256" key="1">
    <source>
        <dbReference type="ARBA" id="ARBA00004141"/>
    </source>
</evidence>
<dbReference type="SUPFAM" id="SSF143456">
    <property type="entry name" value="VC0467-like"/>
    <property type="match status" value="1"/>
</dbReference>
<comment type="caution">
    <text evidence="12">The sequence shown here is derived from an EMBL/GenBank/DDBJ whole genome shotgun (WGS) entry which is preliminary data.</text>
</comment>
<evidence type="ECO:0000256" key="9">
    <source>
        <dbReference type="ARBA" id="ARBA00023136"/>
    </source>
</evidence>
<keyword evidence="6" id="KW-0833">Ubl conjugation pathway</keyword>
<dbReference type="InterPro" id="IPR011016">
    <property type="entry name" value="Znf_RING-CH"/>
</dbReference>
<evidence type="ECO:0000256" key="2">
    <source>
        <dbReference type="ARBA" id="ARBA00022679"/>
    </source>
</evidence>
<dbReference type="Gene3D" id="3.30.40.10">
    <property type="entry name" value="Zinc/RING finger domain, C3HC4 (zinc finger)"/>
    <property type="match status" value="1"/>
</dbReference>
<dbReference type="Proteomes" id="UP001642484">
    <property type="component" value="Unassembled WGS sequence"/>
</dbReference>
<dbReference type="InterPro" id="IPR013083">
    <property type="entry name" value="Znf_RING/FYVE/PHD"/>
</dbReference>
<comment type="subcellular location">
    <subcellularLocation>
        <location evidence="1">Membrane</location>
        <topology evidence="1">Multi-pass membrane protein</topology>
    </subcellularLocation>
</comment>
<dbReference type="InterPro" id="IPR003774">
    <property type="entry name" value="AlgH-like"/>
</dbReference>
<keyword evidence="13" id="KW-1185">Reference proteome</keyword>
<name>A0ABP0K1G1_9DINO</name>
<evidence type="ECO:0000313" key="13">
    <source>
        <dbReference type="Proteomes" id="UP001642484"/>
    </source>
</evidence>
<evidence type="ECO:0000256" key="4">
    <source>
        <dbReference type="ARBA" id="ARBA00022723"/>
    </source>
</evidence>
<dbReference type="PANTHER" id="PTHR46065">
    <property type="entry name" value="E3 UBIQUITIN-PROTEIN LIGASE MARCH 2/3 FAMILY MEMBER"/>
    <property type="match status" value="1"/>
</dbReference>
<dbReference type="SMART" id="SM00744">
    <property type="entry name" value="RINGv"/>
    <property type="match status" value="1"/>
</dbReference>
<dbReference type="Gene3D" id="3.40.1740.10">
    <property type="entry name" value="VC0467-like"/>
    <property type="match status" value="1"/>
</dbReference>
<keyword evidence="5" id="KW-0863">Zinc-finger</keyword>
<dbReference type="PROSITE" id="PS51292">
    <property type="entry name" value="ZF_RING_CH"/>
    <property type="match status" value="1"/>
</dbReference>
<protein>
    <recommendedName>
        <fullName evidence="11">RING-CH-type domain-containing protein</fullName>
    </recommendedName>
</protein>
<evidence type="ECO:0000259" key="11">
    <source>
        <dbReference type="PROSITE" id="PS51292"/>
    </source>
</evidence>
<evidence type="ECO:0000256" key="7">
    <source>
        <dbReference type="ARBA" id="ARBA00022833"/>
    </source>
</evidence>
<keyword evidence="4" id="KW-0479">Metal-binding</keyword>
<reference evidence="12 13" key="1">
    <citation type="submission" date="2024-02" db="EMBL/GenBank/DDBJ databases">
        <authorList>
            <person name="Chen Y."/>
            <person name="Shah S."/>
            <person name="Dougan E. K."/>
            <person name="Thang M."/>
            <person name="Chan C."/>
        </authorList>
    </citation>
    <scope>NUCLEOTIDE SEQUENCE [LARGE SCALE GENOMIC DNA]</scope>
</reference>
<dbReference type="CDD" id="cd16495">
    <property type="entry name" value="RING_CH-C4HC3_MARCH"/>
    <property type="match status" value="1"/>
</dbReference>
<feature type="compositionally biased region" description="Basic and acidic residues" evidence="10">
    <location>
        <begin position="355"/>
        <end position="365"/>
    </location>
</feature>
<evidence type="ECO:0000256" key="6">
    <source>
        <dbReference type="ARBA" id="ARBA00022786"/>
    </source>
</evidence>
<keyword evidence="2" id="KW-0808">Transferase</keyword>
<keyword evidence="3" id="KW-0812">Transmembrane</keyword>
<keyword evidence="7" id="KW-0862">Zinc</keyword>
<dbReference type="Pfam" id="PF02622">
    <property type="entry name" value="DUF179"/>
    <property type="match status" value="1"/>
</dbReference>
<evidence type="ECO:0000256" key="10">
    <source>
        <dbReference type="SAM" id="MobiDB-lite"/>
    </source>
</evidence>
<evidence type="ECO:0000256" key="3">
    <source>
        <dbReference type="ARBA" id="ARBA00022692"/>
    </source>
</evidence>
<dbReference type="PANTHER" id="PTHR46065:SF3">
    <property type="entry name" value="FI20425P1"/>
    <property type="match status" value="1"/>
</dbReference>
<sequence length="376" mass="41219">MDGPTCRICFGEEQPGDKNLALISPCHCEGSQKFIHVACLRKWQRTVQLGGSNHPDERDTEDRHCVCNVCKGTFDVPPQDRAEMMSDLAGVTPGRVAPAMLLVSKRCSESSASGIDNLAIRAFIEAKAAHFRRAVYMLTEISPGASDGSDVVLGVNLCRTLEAPNVEGLHCEDVTGDMLQQLRQEGVDVLWMNGGPVKPRHVCAVTVLRTQRAVSALSTSSGCRALIRGDDDGQVVYGTLASVLTLAQEESDALSETVTVLAWAGYAQWSRTQLLGEMARGSWGWCDGTLEDIKESASGTGHGLWEHLRHHSERLSWAPSNELSRDFEQRFPPQRQAEDAQGEVVTALVQQFETMRRDSATDRASWRRPRSGCGQQ</sequence>
<feature type="region of interest" description="Disordered" evidence="10">
    <location>
        <begin position="355"/>
        <end position="376"/>
    </location>
</feature>
<organism evidence="12 13">
    <name type="scientific">Durusdinium trenchii</name>
    <dbReference type="NCBI Taxonomy" id="1381693"/>
    <lineage>
        <taxon>Eukaryota</taxon>
        <taxon>Sar</taxon>
        <taxon>Alveolata</taxon>
        <taxon>Dinophyceae</taxon>
        <taxon>Suessiales</taxon>
        <taxon>Symbiodiniaceae</taxon>
        <taxon>Durusdinium</taxon>
    </lineage>
</organism>
<accession>A0ABP0K1G1</accession>
<dbReference type="Pfam" id="PF12906">
    <property type="entry name" value="RINGv"/>
    <property type="match status" value="1"/>
</dbReference>
<dbReference type="SUPFAM" id="SSF57850">
    <property type="entry name" value="RING/U-box"/>
    <property type="match status" value="1"/>
</dbReference>
<gene>
    <name evidence="12" type="ORF">CCMP2556_LOCUS14116</name>
</gene>
<evidence type="ECO:0000256" key="8">
    <source>
        <dbReference type="ARBA" id="ARBA00022989"/>
    </source>
</evidence>
<keyword evidence="8" id="KW-1133">Transmembrane helix</keyword>
<evidence type="ECO:0000313" key="12">
    <source>
        <dbReference type="EMBL" id="CAK9020595.1"/>
    </source>
</evidence>
<proteinExistence type="predicted"/>
<feature type="domain" description="RING-CH-type" evidence="11">
    <location>
        <begin position="1"/>
        <end position="77"/>
    </location>
</feature>
<evidence type="ECO:0000256" key="5">
    <source>
        <dbReference type="ARBA" id="ARBA00022771"/>
    </source>
</evidence>
<dbReference type="EMBL" id="CAXAMN010007147">
    <property type="protein sequence ID" value="CAK9020595.1"/>
    <property type="molecule type" value="Genomic_DNA"/>
</dbReference>